<feature type="region of interest" description="Disordered" evidence="1">
    <location>
        <begin position="1"/>
        <end position="41"/>
    </location>
</feature>
<name>A0A9P6JS25_9AGAR</name>
<dbReference type="OrthoDB" id="3260094at2759"/>
<evidence type="ECO:0000313" key="4">
    <source>
        <dbReference type="Proteomes" id="UP000807306"/>
    </source>
</evidence>
<dbReference type="Proteomes" id="UP000807306">
    <property type="component" value="Unassembled WGS sequence"/>
</dbReference>
<feature type="compositionally biased region" description="Polar residues" evidence="1">
    <location>
        <begin position="7"/>
        <end position="24"/>
    </location>
</feature>
<evidence type="ECO:0000259" key="2">
    <source>
        <dbReference type="Pfam" id="PF17667"/>
    </source>
</evidence>
<feature type="domain" description="Fungal-type protein kinase" evidence="2">
    <location>
        <begin position="270"/>
        <end position="377"/>
    </location>
</feature>
<protein>
    <recommendedName>
        <fullName evidence="2">Fungal-type protein kinase domain-containing protein</fullName>
    </recommendedName>
</protein>
<dbReference type="Gene3D" id="1.10.510.10">
    <property type="entry name" value="Transferase(Phosphotransferase) domain 1"/>
    <property type="match status" value="1"/>
</dbReference>
<dbReference type="SUPFAM" id="SSF56112">
    <property type="entry name" value="Protein kinase-like (PK-like)"/>
    <property type="match status" value="1"/>
</dbReference>
<feature type="region of interest" description="Disordered" evidence="1">
    <location>
        <begin position="512"/>
        <end position="539"/>
    </location>
</feature>
<accession>A0A9P6JS25</accession>
<evidence type="ECO:0000256" key="1">
    <source>
        <dbReference type="SAM" id="MobiDB-lite"/>
    </source>
</evidence>
<keyword evidence="4" id="KW-1185">Reference proteome</keyword>
<organism evidence="3 4">
    <name type="scientific">Crepidotus variabilis</name>
    <dbReference type="NCBI Taxonomy" id="179855"/>
    <lineage>
        <taxon>Eukaryota</taxon>
        <taxon>Fungi</taxon>
        <taxon>Dikarya</taxon>
        <taxon>Basidiomycota</taxon>
        <taxon>Agaricomycotina</taxon>
        <taxon>Agaricomycetes</taxon>
        <taxon>Agaricomycetidae</taxon>
        <taxon>Agaricales</taxon>
        <taxon>Agaricineae</taxon>
        <taxon>Crepidotaceae</taxon>
        <taxon>Crepidotus</taxon>
    </lineage>
</organism>
<reference evidence="3" key="1">
    <citation type="submission" date="2020-11" db="EMBL/GenBank/DDBJ databases">
        <authorList>
            <consortium name="DOE Joint Genome Institute"/>
            <person name="Ahrendt S."/>
            <person name="Riley R."/>
            <person name="Andreopoulos W."/>
            <person name="Labutti K."/>
            <person name="Pangilinan J."/>
            <person name="Ruiz-Duenas F.J."/>
            <person name="Barrasa J.M."/>
            <person name="Sanchez-Garcia M."/>
            <person name="Camarero S."/>
            <person name="Miyauchi S."/>
            <person name="Serrano A."/>
            <person name="Linde D."/>
            <person name="Babiker R."/>
            <person name="Drula E."/>
            <person name="Ayuso-Fernandez I."/>
            <person name="Pacheco R."/>
            <person name="Padilla G."/>
            <person name="Ferreira P."/>
            <person name="Barriuso J."/>
            <person name="Kellner H."/>
            <person name="Castanera R."/>
            <person name="Alfaro M."/>
            <person name="Ramirez L."/>
            <person name="Pisabarro A.G."/>
            <person name="Kuo A."/>
            <person name="Tritt A."/>
            <person name="Lipzen A."/>
            <person name="He G."/>
            <person name="Yan M."/>
            <person name="Ng V."/>
            <person name="Cullen D."/>
            <person name="Martin F."/>
            <person name="Rosso M.-N."/>
            <person name="Henrissat B."/>
            <person name="Hibbett D."/>
            <person name="Martinez A.T."/>
            <person name="Grigoriev I.V."/>
        </authorList>
    </citation>
    <scope>NUCLEOTIDE SEQUENCE</scope>
    <source>
        <strain evidence="3">CBS 506.95</strain>
    </source>
</reference>
<dbReference type="AlphaFoldDB" id="A0A9P6JS25"/>
<dbReference type="Pfam" id="PF17667">
    <property type="entry name" value="Pkinase_fungal"/>
    <property type="match status" value="2"/>
</dbReference>
<comment type="caution">
    <text evidence="3">The sequence shown here is derived from an EMBL/GenBank/DDBJ whole genome shotgun (WGS) entry which is preliminary data.</text>
</comment>
<evidence type="ECO:0000313" key="3">
    <source>
        <dbReference type="EMBL" id="KAF9530866.1"/>
    </source>
</evidence>
<feature type="domain" description="Fungal-type protein kinase" evidence="2">
    <location>
        <begin position="89"/>
        <end position="181"/>
    </location>
</feature>
<sequence length="539" mass="61337">MRGNGPGKTNASTPRQNLTGSSVTLKRPEPSSDTPGKAQATLTHDFTETGLQEARKLLAEDYSQLPDPEKMVQFVLSLAFWPISETEVVVARSQWGYDKTMKRVRPNNGKIQYEIKVGAETFITENVISDGKAREPVGRAMRVWQVRKLDDQSREKFVIKDAWLEAKSRRESTIWETIYENLTDTDKEFSKYFLHKGTSCEVSQCRPPPPYIYNDKMLLNLIHIPKPVTTPHSTVLDSSREREVGMLSGGKILRPKGFRTFSAKVQYRIVWKGNWVHRDLSPTNIFWDPRTKTGRVGDYEYMKQYGKSGGSDIKTGTPNFWSVEVDAEAWLFRPSTSTISKTDFSSILLPPSEVAPLAFQHNPLHDLESLFWLGLWTFLTFRPKLNPDVEVGEAEKNRLRKLSQICFPNAISSPTTGISETLCTSTRMFLHAETQEAVVQLFPPLAAVLRSLYQEAETNFETNTIIPATAFATVHDTRDKFLLTMEKVIEQLQYKELIPLWKYSHQLGEIPPNPGFSQEGPARKRVKRHQGGKVLLQKQ</sequence>
<dbReference type="EMBL" id="MU157837">
    <property type="protein sequence ID" value="KAF9530866.1"/>
    <property type="molecule type" value="Genomic_DNA"/>
</dbReference>
<dbReference type="InterPro" id="IPR011009">
    <property type="entry name" value="Kinase-like_dom_sf"/>
</dbReference>
<gene>
    <name evidence="3" type="ORF">CPB83DRAFT_881782</name>
</gene>
<proteinExistence type="predicted"/>
<dbReference type="InterPro" id="IPR040976">
    <property type="entry name" value="Pkinase_fungal"/>
</dbReference>